<dbReference type="PROSITE" id="PS51666">
    <property type="entry name" value="QLQ"/>
    <property type="match status" value="1"/>
</dbReference>
<dbReference type="Proteomes" id="UP000525078">
    <property type="component" value="Unassembled WGS sequence"/>
</dbReference>
<organism evidence="9 10">
    <name type="scientific">Cannabis sativa</name>
    <name type="common">Hemp</name>
    <name type="synonym">Marijuana</name>
    <dbReference type="NCBI Taxonomy" id="3483"/>
    <lineage>
        <taxon>Eukaryota</taxon>
        <taxon>Viridiplantae</taxon>
        <taxon>Streptophyta</taxon>
        <taxon>Embryophyta</taxon>
        <taxon>Tracheophyta</taxon>
        <taxon>Spermatophyta</taxon>
        <taxon>Magnoliopsida</taxon>
        <taxon>eudicotyledons</taxon>
        <taxon>Gunneridae</taxon>
        <taxon>Pentapetalae</taxon>
        <taxon>rosids</taxon>
        <taxon>fabids</taxon>
        <taxon>Rosales</taxon>
        <taxon>Cannabaceae</taxon>
        <taxon>Cannabis</taxon>
    </lineage>
</organism>
<reference evidence="9 10" key="1">
    <citation type="journal article" date="2020" name="bioRxiv">
        <title>Sequence and annotation of 42 cannabis genomes reveals extensive copy number variation in cannabinoid synthesis and pathogen resistance genes.</title>
        <authorList>
            <person name="Mckernan K.J."/>
            <person name="Helbert Y."/>
            <person name="Kane L.T."/>
            <person name="Ebling H."/>
            <person name="Zhang L."/>
            <person name="Liu B."/>
            <person name="Eaton Z."/>
            <person name="Mclaughlin S."/>
            <person name="Kingan S."/>
            <person name="Baybayan P."/>
            <person name="Concepcion G."/>
            <person name="Jordan M."/>
            <person name="Riva A."/>
            <person name="Barbazuk W."/>
            <person name="Harkins T."/>
        </authorList>
    </citation>
    <scope>NUCLEOTIDE SEQUENCE [LARGE SCALE GENOMIC DNA]</scope>
    <source>
        <strain evidence="10">cv. Jamaican Lion 4</strain>
        <tissue evidence="9">Leaf</tissue>
    </source>
</reference>
<comment type="function">
    <text evidence="5">Transcription activator.</text>
</comment>
<dbReference type="PANTHER" id="PTHR31602:SF51">
    <property type="entry name" value="GROWTH-REGULATING FACTOR"/>
    <property type="match status" value="1"/>
</dbReference>
<keyword evidence="5" id="KW-0010">Activator</keyword>
<dbReference type="GO" id="GO:0005634">
    <property type="term" value="C:nucleus"/>
    <property type="evidence" value="ECO:0007669"/>
    <property type="project" value="UniProtKB-SubCell"/>
</dbReference>
<dbReference type="GO" id="GO:0099402">
    <property type="term" value="P:plant organ development"/>
    <property type="evidence" value="ECO:0007669"/>
    <property type="project" value="UniProtKB-ARBA"/>
</dbReference>
<dbReference type="InterPro" id="IPR031137">
    <property type="entry name" value="GRF"/>
</dbReference>
<feature type="compositionally biased region" description="Low complexity" evidence="6">
    <location>
        <begin position="530"/>
        <end position="539"/>
    </location>
</feature>
<dbReference type="PANTHER" id="PTHR31602">
    <property type="entry name" value="GROWTH-REGULATING FACTOR 5"/>
    <property type="match status" value="1"/>
</dbReference>
<evidence type="ECO:0000256" key="2">
    <source>
        <dbReference type="ARBA" id="ARBA00008122"/>
    </source>
</evidence>
<dbReference type="EMBL" id="JAATIP010000236">
    <property type="protein sequence ID" value="KAF4357442.1"/>
    <property type="molecule type" value="Genomic_DNA"/>
</dbReference>
<keyword evidence="5" id="KW-0805">Transcription regulation</keyword>
<proteinExistence type="inferred from homology"/>
<gene>
    <name evidence="9" type="ORF">F8388_011180</name>
</gene>
<comment type="domain">
    <text evidence="5">The QLQ domain and WRC domain may be involved in protein-protein interaction and DNA-binding, respectively.</text>
</comment>
<feature type="domain" description="WRC" evidence="8">
    <location>
        <begin position="243"/>
        <end position="287"/>
    </location>
</feature>
<dbReference type="GO" id="GO:0006355">
    <property type="term" value="P:regulation of DNA-templated transcription"/>
    <property type="evidence" value="ECO:0007669"/>
    <property type="project" value="InterPro"/>
</dbReference>
<name>A0A7J6EGE6_CANSA</name>
<keyword evidence="3 4" id="KW-0539">Nucleus</keyword>
<dbReference type="InterPro" id="IPR014977">
    <property type="entry name" value="WRC_dom"/>
</dbReference>
<sequence length="549" mass="59275">MDFGMVMGSDYGSGAISESGNEFISSLSTSSTDPEMKQRLYGSGKQERSGAASNSSTGLDEFWRSSSKIAKTTEDFSYCKLGMAQLQRQRNASLPVQRSNCTGQQQQMLSFSSPKSETLMADKTSSQNNATLLPCNYPNAFLSAYTRNTGYNSGSLNSNGGTNMHGAITGAKGPFTSSQWMELEQQALIYKYITANVPIPSNLLIPIRKAIDSSGFSHFSGGLLRPNTLGWGSYHLGFSNNADPEPGRCRRTDGKKWRCSRDAVADQKYCERHMNRGRHRSRKPVEGQTAAKTSKAVPLASSSPSSTSVAVSGAAGSSNNSLTISNQHLLQQQNTSATTHLNRMEQQKTSSGLSLYSKDQNAFLTQSFGLATSDSLPQNQQHSLRHFIDDWPKSQQTNREALSWPEIDMQTDRTQLSISMPLASSDHYIPSSSSPEKTSLSMSLGVGAEEQQVGNRNWIPIAWENSLMGGPLGEVLHHSNNNKNGSVVECKNSSSSSSSVLNLMTQGWDNSPPMGSSSPTGVLQKTAFGSLSNSSAGSSPRGENNKSLD</sequence>
<comment type="caution">
    <text evidence="9">The sequence shown here is derived from an EMBL/GenBank/DDBJ whole genome shotgun (WGS) entry which is preliminary data.</text>
</comment>
<feature type="short sequence motif" description="Bipartite nuclear localization signal" evidence="4">
    <location>
        <begin position="248"/>
        <end position="258"/>
    </location>
</feature>
<evidence type="ECO:0000256" key="1">
    <source>
        <dbReference type="ARBA" id="ARBA00004123"/>
    </source>
</evidence>
<evidence type="ECO:0000259" key="8">
    <source>
        <dbReference type="PROSITE" id="PS51667"/>
    </source>
</evidence>
<accession>A0A7J6EGE6</accession>
<evidence type="ECO:0000313" key="9">
    <source>
        <dbReference type="EMBL" id="KAF4357442.1"/>
    </source>
</evidence>
<comment type="similarity">
    <text evidence="2 5">Belongs to the GRF family.</text>
</comment>
<evidence type="ECO:0000256" key="3">
    <source>
        <dbReference type="ARBA" id="ARBA00023242"/>
    </source>
</evidence>
<feature type="short sequence motif" description="Bipartite nuclear localization signal" evidence="4">
    <location>
        <begin position="276"/>
        <end position="283"/>
    </location>
</feature>
<dbReference type="SMART" id="SM00951">
    <property type="entry name" value="QLQ"/>
    <property type="match status" value="1"/>
</dbReference>
<dbReference type="PROSITE" id="PS51667">
    <property type="entry name" value="WRC"/>
    <property type="match status" value="1"/>
</dbReference>
<evidence type="ECO:0000256" key="6">
    <source>
        <dbReference type="SAM" id="MobiDB-lite"/>
    </source>
</evidence>
<comment type="subcellular location">
    <subcellularLocation>
        <location evidence="1 4 5">Nucleus</location>
    </subcellularLocation>
</comment>
<evidence type="ECO:0000256" key="5">
    <source>
        <dbReference type="RuleBase" id="RU367127"/>
    </source>
</evidence>
<keyword evidence="5" id="KW-0804">Transcription</keyword>
<feature type="compositionally biased region" description="Low complexity" evidence="6">
    <location>
        <begin position="296"/>
        <end position="318"/>
    </location>
</feature>
<feature type="region of interest" description="Disordered" evidence="6">
    <location>
        <begin position="486"/>
        <end position="549"/>
    </location>
</feature>
<dbReference type="AlphaFoldDB" id="A0A7J6EGE6"/>
<feature type="domain" description="QLQ" evidence="7">
    <location>
        <begin position="174"/>
        <end position="209"/>
    </location>
</feature>
<dbReference type="Pfam" id="PF08880">
    <property type="entry name" value="QLQ"/>
    <property type="match status" value="1"/>
</dbReference>
<evidence type="ECO:0000256" key="4">
    <source>
        <dbReference type="PROSITE-ProRule" id="PRU01002"/>
    </source>
</evidence>
<feature type="region of interest" description="Disordered" evidence="6">
    <location>
        <begin position="270"/>
        <end position="318"/>
    </location>
</feature>
<dbReference type="InterPro" id="IPR014978">
    <property type="entry name" value="Gln-Leu-Gln_QLQ"/>
</dbReference>
<feature type="compositionally biased region" description="Polar residues" evidence="6">
    <location>
        <begin position="24"/>
        <end position="33"/>
    </location>
</feature>
<dbReference type="GO" id="GO:0006351">
    <property type="term" value="P:DNA-templated transcription"/>
    <property type="evidence" value="ECO:0007669"/>
    <property type="project" value="UniProtKB-UniRule"/>
</dbReference>
<feature type="region of interest" description="Disordered" evidence="6">
    <location>
        <begin position="24"/>
        <end position="59"/>
    </location>
</feature>
<dbReference type="GO" id="GO:0005524">
    <property type="term" value="F:ATP binding"/>
    <property type="evidence" value="ECO:0007669"/>
    <property type="project" value="UniProtKB-UniRule"/>
</dbReference>
<evidence type="ECO:0000259" key="7">
    <source>
        <dbReference type="PROSITE" id="PS51666"/>
    </source>
</evidence>
<dbReference type="Pfam" id="PF08879">
    <property type="entry name" value="WRC"/>
    <property type="match status" value="1"/>
</dbReference>
<feature type="compositionally biased region" description="Polar residues" evidence="6">
    <location>
        <begin position="500"/>
        <end position="529"/>
    </location>
</feature>
<protein>
    <recommendedName>
        <fullName evidence="5">Growth-regulating factor</fullName>
    </recommendedName>
</protein>
<evidence type="ECO:0000313" key="10">
    <source>
        <dbReference type="Proteomes" id="UP000525078"/>
    </source>
</evidence>